<keyword evidence="3" id="KW-1185">Reference proteome</keyword>
<organism evidence="2 3">
    <name type="scientific">Lactiplantibacillus mudanjiangensis</name>
    <dbReference type="NCBI Taxonomy" id="1296538"/>
    <lineage>
        <taxon>Bacteria</taxon>
        <taxon>Bacillati</taxon>
        <taxon>Bacillota</taxon>
        <taxon>Bacilli</taxon>
        <taxon>Lactobacillales</taxon>
        <taxon>Lactobacillaceae</taxon>
        <taxon>Lactiplantibacillus</taxon>
    </lineage>
</organism>
<evidence type="ECO:0000256" key="1">
    <source>
        <dbReference type="SAM" id="SignalP"/>
    </source>
</evidence>
<sequence length="104" mass="12012">MKFKHQLLTAVLALGLLLPAGSLSAQASYYRHTYVTRPTTVYRFIQGDCFADNRLGKRLHLKRGRSITLAAFYHMGKDGYMLHVKGHGRTVYYARTNSTHWFKY</sequence>
<dbReference type="AlphaFoldDB" id="A0A660E6W1"/>
<feature type="chain" id="PRO_5025028271" evidence="1">
    <location>
        <begin position="28"/>
        <end position="104"/>
    </location>
</feature>
<dbReference type="EMBL" id="UYIG01000125">
    <property type="protein sequence ID" value="VDG28829.1"/>
    <property type="molecule type" value="Genomic_DNA"/>
</dbReference>
<feature type="signal peptide" evidence="1">
    <location>
        <begin position="1"/>
        <end position="27"/>
    </location>
</feature>
<protein>
    <submittedName>
        <fullName evidence="2">Uncharacterized protein</fullName>
    </submittedName>
</protein>
<evidence type="ECO:0000313" key="2">
    <source>
        <dbReference type="EMBL" id="VDG28829.1"/>
    </source>
</evidence>
<name>A0A660E6W1_9LACO</name>
<gene>
    <name evidence="2" type="ORF">MUDAN_MDHGFNIF_03234</name>
</gene>
<keyword evidence="1" id="KW-0732">Signal</keyword>
<dbReference type="RefSeq" id="WP_130851868.1">
    <property type="nucleotide sequence ID" value="NZ_UYIG01000125.1"/>
</dbReference>
<accession>A0A660E6W1</accession>
<dbReference type="OrthoDB" id="2328576at2"/>
<dbReference type="Proteomes" id="UP000289996">
    <property type="component" value="Unassembled WGS sequence"/>
</dbReference>
<reference evidence="2 3" key="1">
    <citation type="submission" date="2018-11" db="EMBL/GenBank/DDBJ databases">
        <authorList>
            <person name="Wuyts S."/>
        </authorList>
    </citation>
    <scope>NUCLEOTIDE SEQUENCE [LARGE SCALE GENOMIC DNA]</scope>
    <source>
        <strain evidence="2">Lactobacillus mudanjiangensis AMBF249</strain>
    </source>
</reference>
<proteinExistence type="predicted"/>
<evidence type="ECO:0000313" key="3">
    <source>
        <dbReference type="Proteomes" id="UP000289996"/>
    </source>
</evidence>